<reference evidence="1 2" key="1">
    <citation type="submission" date="2024-03" db="EMBL/GenBank/DDBJ databases">
        <title>Novel species of the genus Variovorax.</title>
        <authorList>
            <person name="Liu Q."/>
            <person name="Xin Y.-H."/>
        </authorList>
    </citation>
    <scope>NUCLEOTIDE SEQUENCE [LARGE SCALE GENOMIC DNA]</scope>
    <source>
        <strain evidence="1 2">KACC 18899</strain>
    </source>
</reference>
<comment type="caution">
    <text evidence="1">The sequence shown here is derived from an EMBL/GenBank/DDBJ whole genome shotgun (WGS) entry which is preliminary data.</text>
</comment>
<protein>
    <submittedName>
        <fullName evidence="1">Uncharacterized protein</fullName>
    </submittedName>
</protein>
<sequence length="76" mass="8543">MNETDLAASVERLMARVDYYLHCELDEEYDHDRPDTARRLLEAALRQELIRASAVGLVSSMSGSRQPSLHDNDAPA</sequence>
<name>A0ABU8V923_9BURK</name>
<dbReference type="Proteomes" id="UP001365846">
    <property type="component" value="Unassembled WGS sequence"/>
</dbReference>
<organism evidence="1 2">
    <name type="scientific">Variovorax ureilyticus</name>
    <dbReference type="NCBI Taxonomy" id="1836198"/>
    <lineage>
        <taxon>Bacteria</taxon>
        <taxon>Pseudomonadati</taxon>
        <taxon>Pseudomonadota</taxon>
        <taxon>Betaproteobacteria</taxon>
        <taxon>Burkholderiales</taxon>
        <taxon>Comamonadaceae</taxon>
        <taxon>Variovorax</taxon>
    </lineage>
</organism>
<gene>
    <name evidence="1" type="ORF">WKW77_01465</name>
</gene>
<keyword evidence="2" id="KW-1185">Reference proteome</keyword>
<accession>A0ABU8V923</accession>
<dbReference type="RefSeq" id="WP_340355051.1">
    <property type="nucleotide sequence ID" value="NZ_JBBKZU010000001.1"/>
</dbReference>
<proteinExistence type="predicted"/>
<dbReference type="EMBL" id="JBBKZU010000001">
    <property type="protein sequence ID" value="MEJ8809717.1"/>
    <property type="molecule type" value="Genomic_DNA"/>
</dbReference>
<evidence type="ECO:0000313" key="1">
    <source>
        <dbReference type="EMBL" id="MEJ8809717.1"/>
    </source>
</evidence>
<evidence type="ECO:0000313" key="2">
    <source>
        <dbReference type="Proteomes" id="UP001365846"/>
    </source>
</evidence>